<accession>A0ABR2M9Y0</accession>
<evidence type="ECO:0008006" key="3">
    <source>
        <dbReference type="Google" id="ProtNLM"/>
    </source>
</evidence>
<comment type="caution">
    <text evidence="1">The sequence shown here is derived from an EMBL/GenBank/DDBJ whole genome shotgun (WGS) entry which is preliminary data.</text>
</comment>
<evidence type="ECO:0000313" key="1">
    <source>
        <dbReference type="EMBL" id="KAK8960425.1"/>
    </source>
</evidence>
<dbReference type="Proteomes" id="UP001412067">
    <property type="component" value="Unassembled WGS sequence"/>
</dbReference>
<sequence length="94" mass="10076">MVGRKPGVIALFDVDGTLTSPRKVVTIGVVGGSDLIKISEQLGNSENKRGVGKQRNKVLISSFPLSFSFESETPLELLPIVVQELVSPLYTSSC</sequence>
<dbReference type="InterPro" id="IPR023214">
    <property type="entry name" value="HAD_sf"/>
</dbReference>
<protein>
    <recommendedName>
        <fullName evidence="3">Phosphomannomutase</fullName>
    </recommendedName>
</protein>
<name>A0ABR2M9Y0_9ASPA</name>
<gene>
    <name evidence="1" type="ORF">KSP40_PGU006797</name>
</gene>
<dbReference type="Pfam" id="PF03332">
    <property type="entry name" value="PMM"/>
    <property type="match status" value="1"/>
</dbReference>
<dbReference type="EMBL" id="JBBWWR010000010">
    <property type="protein sequence ID" value="KAK8960425.1"/>
    <property type="molecule type" value="Genomic_DNA"/>
</dbReference>
<organism evidence="1 2">
    <name type="scientific">Platanthera guangdongensis</name>
    <dbReference type="NCBI Taxonomy" id="2320717"/>
    <lineage>
        <taxon>Eukaryota</taxon>
        <taxon>Viridiplantae</taxon>
        <taxon>Streptophyta</taxon>
        <taxon>Embryophyta</taxon>
        <taxon>Tracheophyta</taxon>
        <taxon>Spermatophyta</taxon>
        <taxon>Magnoliopsida</taxon>
        <taxon>Liliopsida</taxon>
        <taxon>Asparagales</taxon>
        <taxon>Orchidaceae</taxon>
        <taxon>Orchidoideae</taxon>
        <taxon>Orchideae</taxon>
        <taxon>Orchidinae</taxon>
        <taxon>Platanthera</taxon>
    </lineage>
</organism>
<reference evidence="1 2" key="1">
    <citation type="journal article" date="2022" name="Nat. Plants">
        <title>Genomes of leafy and leafless Platanthera orchids illuminate the evolution of mycoheterotrophy.</title>
        <authorList>
            <person name="Li M.H."/>
            <person name="Liu K.W."/>
            <person name="Li Z."/>
            <person name="Lu H.C."/>
            <person name="Ye Q.L."/>
            <person name="Zhang D."/>
            <person name="Wang J.Y."/>
            <person name="Li Y.F."/>
            <person name="Zhong Z.M."/>
            <person name="Liu X."/>
            <person name="Yu X."/>
            <person name="Liu D.K."/>
            <person name="Tu X.D."/>
            <person name="Liu B."/>
            <person name="Hao Y."/>
            <person name="Liao X.Y."/>
            <person name="Jiang Y.T."/>
            <person name="Sun W.H."/>
            <person name="Chen J."/>
            <person name="Chen Y.Q."/>
            <person name="Ai Y."/>
            <person name="Zhai J.W."/>
            <person name="Wu S.S."/>
            <person name="Zhou Z."/>
            <person name="Hsiao Y.Y."/>
            <person name="Wu W.L."/>
            <person name="Chen Y.Y."/>
            <person name="Lin Y.F."/>
            <person name="Hsu J.L."/>
            <person name="Li C.Y."/>
            <person name="Wang Z.W."/>
            <person name="Zhao X."/>
            <person name="Zhong W.Y."/>
            <person name="Ma X.K."/>
            <person name="Ma L."/>
            <person name="Huang J."/>
            <person name="Chen G.Z."/>
            <person name="Huang M.Z."/>
            <person name="Huang L."/>
            <person name="Peng D.H."/>
            <person name="Luo Y.B."/>
            <person name="Zou S.Q."/>
            <person name="Chen S.P."/>
            <person name="Lan S."/>
            <person name="Tsai W.C."/>
            <person name="Van de Peer Y."/>
            <person name="Liu Z.J."/>
        </authorList>
    </citation>
    <scope>NUCLEOTIDE SEQUENCE [LARGE SCALE GENOMIC DNA]</scope>
    <source>
        <strain evidence="1">Lor288</strain>
    </source>
</reference>
<evidence type="ECO:0000313" key="2">
    <source>
        <dbReference type="Proteomes" id="UP001412067"/>
    </source>
</evidence>
<keyword evidence="2" id="KW-1185">Reference proteome</keyword>
<dbReference type="Gene3D" id="3.40.50.1000">
    <property type="entry name" value="HAD superfamily/HAD-like"/>
    <property type="match status" value="1"/>
</dbReference>
<dbReference type="InterPro" id="IPR005002">
    <property type="entry name" value="PMM"/>
</dbReference>
<proteinExistence type="predicted"/>